<evidence type="ECO:0000259" key="1">
    <source>
        <dbReference type="PROSITE" id="PS50878"/>
    </source>
</evidence>
<dbReference type="PANTHER" id="PTHR33332">
    <property type="entry name" value="REVERSE TRANSCRIPTASE DOMAIN-CONTAINING PROTEIN"/>
    <property type="match status" value="1"/>
</dbReference>
<dbReference type="Pfam" id="PF00078">
    <property type="entry name" value="RVT_1"/>
    <property type="match status" value="1"/>
</dbReference>
<organism evidence="2">
    <name type="scientific">Ixodes ricinus</name>
    <name type="common">Common tick</name>
    <name type="synonym">Acarus ricinus</name>
    <dbReference type="NCBI Taxonomy" id="34613"/>
    <lineage>
        <taxon>Eukaryota</taxon>
        <taxon>Metazoa</taxon>
        <taxon>Ecdysozoa</taxon>
        <taxon>Arthropoda</taxon>
        <taxon>Chelicerata</taxon>
        <taxon>Arachnida</taxon>
        <taxon>Acari</taxon>
        <taxon>Parasitiformes</taxon>
        <taxon>Ixodida</taxon>
        <taxon>Ixodoidea</taxon>
        <taxon>Ixodidae</taxon>
        <taxon>Ixodinae</taxon>
        <taxon>Ixodes</taxon>
    </lineage>
</organism>
<feature type="domain" description="Reverse transcriptase" evidence="1">
    <location>
        <begin position="1"/>
        <end position="106"/>
    </location>
</feature>
<evidence type="ECO:0000313" key="2">
    <source>
        <dbReference type="EMBL" id="JAA72822.1"/>
    </source>
</evidence>
<protein>
    <submittedName>
        <fullName evidence="2">Putative rte ele1 orf1-h 1e-60-j 4</fullName>
    </submittedName>
</protein>
<dbReference type="AlphaFoldDB" id="A0A0K8RP10"/>
<dbReference type="InterPro" id="IPR000477">
    <property type="entry name" value="RT_dom"/>
</dbReference>
<accession>A0A0K8RP10</accession>
<reference evidence="2" key="1">
    <citation type="submission" date="2012-12" db="EMBL/GenBank/DDBJ databases">
        <title>Identification and characterization of a phenylalanine ammonia-lyase gene family in Isatis indigotica Fort.</title>
        <authorList>
            <person name="Liu Q."/>
            <person name="Chen J."/>
            <person name="Zhou X."/>
            <person name="Di P."/>
            <person name="Xiao Y."/>
            <person name="Xuan H."/>
            <person name="Zhang L."/>
            <person name="Chen W."/>
        </authorList>
    </citation>
    <scope>NUCLEOTIDE SEQUENCE</scope>
    <source>
        <tissue evidence="2">Salivary gland</tissue>
    </source>
</reference>
<dbReference type="EMBL" id="GADI01000986">
    <property type="protein sequence ID" value="JAA72822.1"/>
    <property type="molecule type" value="mRNA"/>
</dbReference>
<proteinExistence type="evidence at transcript level"/>
<dbReference type="PROSITE" id="PS50878">
    <property type="entry name" value="RT_POL"/>
    <property type="match status" value="1"/>
</dbReference>
<feature type="non-terminal residue" evidence="2">
    <location>
        <position position="1"/>
    </location>
</feature>
<name>A0A0K8RP10_IXORI</name>
<sequence length="166" mass="19745">DTDKLEIRRGVPQGSVLGPLLFLSYVNDMANMQDSPELIKYAEDTNAFFKARSGDTLQIFANEYFEKLANWLKRNKLKLNAEKTKYIIFRPNNKQGKTSIFTNFDEIHLQQVKDQNFLCICFNEDFKLWTHMQKRCSEQYKSIPCIYKIHKLLPQCLKRLIYYSLW</sequence>